<comment type="caution">
    <text evidence="2">The sequence shown here is derived from an EMBL/GenBank/DDBJ whole genome shotgun (WGS) entry which is preliminary data.</text>
</comment>
<organism evidence="2 3">
    <name type="scientific">Symbiodinium microadriaticum</name>
    <name type="common">Dinoflagellate</name>
    <name type="synonym">Zooxanthella microadriatica</name>
    <dbReference type="NCBI Taxonomy" id="2951"/>
    <lineage>
        <taxon>Eukaryota</taxon>
        <taxon>Sar</taxon>
        <taxon>Alveolata</taxon>
        <taxon>Dinophyceae</taxon>
        <taxon>Suessiales</taxon>
        <taxon>Symbiodiniaceae</taxon>
        <taxon>Symbiodinium</taxon>
    </lineage>
</organism>
<dbReference type="OrthoDB" id="10269022at2759"/>
<reference evidence="2 3" key="1">
    <citation type="submission" date="2016-02" db="EMBL/GenBank/DDBJ databases">
        <title>Genome analysis of coral dinoflagellate symbionts highlights evolutionary adaptations to a symbiotic lifestyle.</title>
        <authorList>
            <person name="Aranda M."/>
            <person name="Li Y."/>
            <person name="Liew Y.J."/>
            <person name="Baumgarten S."/>
            <person name="Simakov O."/>
            <person name="Wilson M."/>
            <person name="Piel J."/>
            <person name="Ashoor H."/>
            <person name="Bougouffa S."/>
            <person name="Bajic V.B."/>
            <person name="Ryu T."/>
            <person name="Ravasi T."/>
            <person name="Bayer T."/>
            <person name="Micklem G."/>
            <person name="Kim H."/>
            <person name="Bhak J."/>
            <person name="Lajeunesse T.C."/>
            <person name="Voolstra C.R."/>
        </authorList>
    </citation>
    <scope>NUCLEOTIDE SEQUENCE [LARGE SCALE GENOMIC DNA]</scope>
    <source>
        <strain evidence="2 3">CCMP2467</strain>
    </source>
</reference>
<name>A0A1Q9CPJ2_SYMMI</name>
<evidence type="ECO:0000313" key="3">
    <source>
        <dbReference type="Proteomes" id="UP000186817"/>
    </source>
</evidence>
<evidence type="ECO:0000313" key="2">
    <source>
        <dbReference type="EMBL" id="OLP84805.1"/>
    </source>
</evidence>
<dbReference type="EMBL" id="LSRX01001017">
    <property type="protein sequence ID" value="OLP84805.1"/>
    <property type="molecule type" value="Genomic_DNA"/>
</dbReference>
<evidence type="ECO:0000256" key="1">
    <source>
        <dbReference type="SAM" id="MobiDB-lite"/>
    </source>
</evidence>
<accession>A0A1Q9CPJ2</accession>
<proteinExistence type="predicted"/>
<gene>
    <name evidence="2" type="ORF">AK812_SmicGene34275</name>
</gene>
<sequence length="146" mass="16193">MASVSKLVMERGRSGRESVLTEDDDVYEWPEAAQKLPEADPHPQLDSDPDPPPELISVPVSAGSVHLSSTEPGRCFSFIEHTSVTASDWRTPSPMWTGILQGSLACQFPHAWHRYWCLWSALHSHSPWSPAFFRGAEVVRAISPDA</sequence>
<keyword evidence="3" id="KW-1185">Reference proteome</keyword>
<protein>
    <submittedName>
        <fullName evidence="2">Uncharacterized protein</fullName>
    </submittedName>
</protein>
<feature type="region of interest" description="Disordered" evidence="1">
    <location>
        <begin position="1"/>
        <end position="71"/>
    </location>
</feature>
<dbReference type="AlphaFoldDB" id="A0A1Q9CPJ2"/>
<dbReference type="Proteomes" id="UP000186817">
    <property type="component" value="Unassembled WGS sequence"/>
</dbReference>